<evidence type="ECO:0000313" key="3">
    <source>
        <dbReference type="Proteomes" id="UP000023152"/>
    </source>
</evidence>
<dbReference type="EMBL" id="ASPP01042443">
    <property type="protein sequence ID" value="ETN99939.1"/>
    <property type="molecule type" value="Genomic_DNA"/>
</dbReference>
<sequence length="120" mass="14135">IGGINNHLLFITYKYNNIIVFNLNTFQFIKHDELPTNNSIYYHCFVSKSEMMKTSPKNKQNYQMLLFCENTGLSIEYDEDNNIFQFHRLSVCDDIVLLFAYAYVCINDVILFFGGYDNKV</sequence>
<feature type="transmembrane region" description="Helical" evidence="1">
    <location>
        <begin position="95"/>
        <end position="116"/>
    </location>
</feature>
<evidence type="ECO:0000256" key="1">
    <source>
        <dbReference type="SAM" id="Phobius"/>
    </source>
</evidence>
<feature type="non-terminal residue" evidence="2">
    <location>
        <position position="120"/>
    </location>
</feature>
<keyword evidence="1" id="KW-1133">Transmembrane helix</keyword>
<comment type="caution">
    <text evidence="2">The sequence shown here is derived from an EMBL/GenBank/DDBJ whole genome shotgun (WGS) entry which is preliminary data.</text>
</comment>
<proteinExistence type="predicted"/>
<keyword evidence="1" id="KW-0812">Transmembrane</keyword>
<keyword evidence="1" id="KW-0472">Membrane</keyword>
<organism evidence="2 3">
    <name type="scientific">Reticulomyxa filosa</name>
    <dbReference type="NCBI Taxonomy" id="46433"/>
    <lineage>
        <taxon>Eukaryota</taxon>
        <taxon>Sar</taxon>
        <taxon>Rhizaria</taxon>
        <taxon>Retaria</taxon>
        <taxon>Foraminifera</taxon>
        <taxon>Monothalamids</taxon>
        <taxon>Reticulomyxidae</taxon>
        <taxon>Reticulomyxa</taxon>
    </lineage>
</organism>
<gene>
    <name evidence="2" type="ORF">RFI_37528</name>
</gene>
<evidence type="ECO:0000313" key="2">
    <source>
        <dbReference type="EMBL" id="ETN99939.1"/>
    </source>
</evidence>
<accession>X6LGV4</accession>
<dbReference type="AlphaFoldDB" id="X6LGV4"/>
<name>X6LGV4_RETFI</name>
<protein>
    <submittedName>
        <fullName evidence="2">Uncharacterized protein</fullName>
    </submittedName>
</protein>
<keyword evidence="3" id="KW-1185">Reference proteome</keyword>
<feature type="non-terminal residue" evidence="2">
    <location>
        <position position="1"/>
    </location>
</feature>
<dbReference type="Proteomes" id="UP000023152">
    <property type="component" value="Unassembled WGS sequence"/>
</dbReference>
<reference evidence="2 3" key="1">
    <citation type="journal article" date="2013" name="Curr. Biol.">
        <title>The Genome of the Foraminiferan Reticulomyxa filosa.</title>
        <authorList>
            <person name="Glockner G."/>
            <person name="Hulsmann N."/>
            <person name="Schleicher M."/>
            <person name="Noegel A.A."/>
            <person name="Eichinger L."/>
            <person name="Gallinger C."/>
            <person name="Pawlowski J."/>
            <person name="Sierra R."/>
            <person name="Euteneuer U."/>
            <person name="Pillet L."/>
            <person name="Moustafa A."/>
            <person name="Platzer M."/>
            <person name="Groth M."/>
            <person name="Szafranski K."/>
            <person name="Schliwa M."/>
        </authorList>
    </citation>
    <scope>NUCLEOTIDE SEQUENCE [LARGE SCALE GENOMIC DNA]</scope>
</reference>